<feature type="region of interest" description="Disordered" evidence="1">
    <location>
        <begin position="1"/>
        <end position="47"/>
    </location>
</feature>
<dbReference type="EnsemblMetazoa" id="ISCW012857-RA">
    <property type="protein sequence ID" value="ISCW012857-PA"/>
    <property type="gene ID" value="ISCW012857"/>
</dbReference>
<dbReference type="EMBL" id="DS913857">
    <property type="protein sequence ID" value="EEC16904.1"/>
    <property type="molecule type" value="Genomic_DNA"/>
</dbReference>
<name>B7QDI2_IXOSC</name>
<dbReference type="PaxDb" id="6945-B7QDI2"/>
<evidence type="ECO:0000256" key="1">
    <source>
        <dbReference type="SAM" id="MobiDB-lite"/>
    </source>
</evidence>
<reference evidence="3" key="2">
    <citation type="submission" date="2020-05" db="UniProtKB">
        <authorList>
            <consortium name="EnsemblMetazoa"/>
        </authorList>
    </citation>
    <scope>IDENTIFICATION</scope>
    <source>
        <strain evidence="3">wikel</strain>
    </source>
</reference>
<proteinExistence type="predicted"/>
<organism>
    <name type="scientific">Ixodes scapularis</name>
    <name type="common">Black-legged tick</name>
    <name type="synonym">Deer tick</name>
    <dbReference type="NCBI Taxonomy" id="6945"/>
    <lineage>
        <taxon>Eukaryota</taxon>
        <taxon>Metazoa</taxon>
        <taxon>Ecdysozoa</taxon>
        <taxon>Arthropoda</taxon>
        <taxon>Chelicerata</taxon>
        <taxon>Arachnida</taxon>
        <taxon>Acari</taxon>
        <taxon>Parasitiformes</taxon>
        <taxon>Ixodida</taxon>
        <taxon>Ixodoidea</taxon>
        <taxon>Ixodidae</taxon>
        <taxon>Ixodinae</taxon>
        <taxon>Ixodes</taxon>
    </lineage>
</organism>
<gene>
    <name evidence="2" type="ORF">IscW_ISCW012857</name>
</gene>
<dbReference type="AlphaFoldDB" id="B7QDI2"/>
<accession>B7QDI2</accession>
<dbReference type="VEuPathDB" id="VectorBase:ISCI012857"/>
<dbReference type="EMBL" id="ABJB010174328">
    <property type="status" value="NOT_ANNOTATED_CDS"/>
    <property type="molecule type" value="Genomic_DNA"/>
</dbReference>
<reference evidence="2 4" key="1">
    <citation type="submission" date="2008-03" db="EMBL/GenBank/DDBJ databases">
        <title>Annotation of Ixodes scapularis.</title>
        <authorList>
            <consortium name="Ixodes scapularis Genome Project Consortium"/>
            <person name="Caler E."/>
            <person name="Hannick L.I."/>
            <person name="Bidwell S."/>
            <person name="Joardar V."/>
            <person name="Thiagarajan M."/>
            <person name="Amedeo P."/>
            <person name="Galinsky K.J."/>
            <person name="Schobel S."/>
            <person name="Inman J."/>
            <person name="Hostetler J."/>
            <person name="Miller J."/>
            <person name="Hammond M."/>
            <person name="Megy K."/>
            <person name="Lawson D."/>
            <person name="Kodira C."/>
            <person name="Sutton G."/>
            <person name="Meyer J."/>
            <person name="Hill C.A."/>
            <person name="Birren B."/>
            <person name="Nene V."/>
            <person name="Collins F."/>
            <person name="Alarcon-Chaidez F."/>
            <person name="Wikel S."/>
            <person name="Strausberg R."/>
        </authorList>
    </citation>
    <scope>NUCLEOTIDE SEQUENCE [LARGE SCALE GENOMIC DNA]</scope>
    <source>
        <strain evidence="4">Wikel</strain>
        <strain evidence="2">Wikel colony</strain>
    </source>
</reference>
<keyword evidence="4" id="KW-1185">Reference proteome</keyword>
<evidence type="ECO:0000313" key="2">
    <source>
        <dbReference type="EMBL" id="EEC16904.1"/>
    </source>
</evidence>
<evidence type="ECO:0000313" key="4">
    <source>
        <dbReference type="Proteomes" id="UP000001555"/>
    </source>
</evidence>
<dbReference type="VEuPathDB" id="VectorBase:ISCW012857"/>
<dbReference type="Proteomes" id="UP000001555">
    <property type="component" value="Unassembled WGS sequence"/>
</dbReference>
<evidence type="ECO:0000313" key="3">
    <source>
        <dbReference type="EnsemblMetazoa" id="ISCW012857-PA"/>
    </source>
</evidence>
<dbReference type="HOGENOM" id="CLU_2515181_0_0_1"/>
<feature type="compositionally biased region" description="Basic and acidic residues" evidence="1">
    <location>
        <begin position="68"/>
        <end position="79"/>
    </location>
</feature>
<protein>
    <submittedName>
        <fullName evidence="2 3">Uncharacterized protein</fullName>
    </submittedName>
</protein>
<dbReference type="InParanoid" id="B7QDI2"/>
<feature type="region of interest" description="Disordered" evidence="1">
    <location>
        <begin position="61"/>
        <end position="85"/>
    </location>
</feature>
<sequence>MFDALGRSGFIFPGTNKEAIVPRHEQASQPPRLIPSTALDDPDGTGSFRRRWRIVHRRSLCAQGKVQDQPKHGGKDGHNHGSKCG</sequence>